<protein>
    <submittedName>
        <fullName evidence="1">Uncharacterized protein</fullName>
    </submittedName>
</protein>
<evidence type="ECO:0000313" key="2">
    <source>
        <dbReference type="Proteomes" id="UP000467841"/>
    </source>
</evidence>
<accession>A0A6D2JSB0</accession>
<evidence type="ECO:0000313" key="1">
    <source>
        <dbReference type="EMBL" id="CAA7042286.1"/>
    </source>
</evidence>
<organism evidence="1 2">
    <name type="scientific">Microthlaspi erraticum</name>
    <dbReference type="NCBI Taxonomy" id="1685480"/>
    <lineage>
        <taxon>Eukaryota</taxon>
        <taxon>Viridiplantae</taxon>
        <taxon>Streptophyta</taxon>
        <taxon>Embryophyta</taxon>
        <taxon>Tracheophyta</taxon>
        <taxon>Spermatophyta</taxon>
        <taxon>Magnoliopsida</taxon>
        <taxon>eudicotyledons</taxon>
        <taxon>Gunneridae</taxon>
        <taxon>Pentapetalae</taxon>
        <taxon>rosids</taxon>
        <taxon>malvids</taxon>
        <taxon>Brassicales</taxon>
        <taxon>Brassicaceae</taxon>
        <taxon>Coluteocarpeae</taxon>
        <taxon>Microthlaspi</taxon>
    </lineage>
</organism>
<dbReference type="EMBL" id="CACVBM020001265">
    <property type="protein sequence ID" value="CAA7042286.1"/>
    <property type="molecule type" value="Genomic_DNA"/>
</dbReference>
<comment type="caution">
    <text evidence="1">The sequence shown here is derived from an EMBL/GenBank/DDBJ whole genome shotgun (WGS) entry which is preliminary data.</text>
</comment>
<dbReference type="InterPro" id="IPR032675">
    <property type="entry name" value="LRR_dom_sf"/>
</dbReference>
<dbReference type="Gene3D" id="3.80.10.10">
    <property type="entry name" value="Ribonuclease Inhibitor"/>
    <property type="match status" value="1"/>
</dbReference>
<keyword evidence="2" id="KW-1185">Reference proteome</keyword>
<sequence>MQPLPNLKHIDLSFSEQLKEIPNLSEATNLETLTLIYCTSLVELPSSIRNLHKLECWIWIVRVIPTNINLASLARVSMIGCRQLKTFADWVRVFQGESSSSKRKEQSEGAAGVSEDGSVVKRKINFFSQAVTTLSRYGSYVTSGRRFHMYFLEWTSSSSSLIINFRQGSVNENLRFLFPWSSLSVDFLQISSGGGG</sequence>
<reference evidence="1" key="1">
    <citation type="submission" date="2020-01" db="EMBL/GenBank/DDBJ databases">
        <authorList>
            <person name="Mishra B."/>
        </authorList>
    </citation>
    <scope>NUCLEOTIDE SEQUENCE [LARGE SCALE GENOMIC DNA]</scope>
</reference>
<proteinExistence type="predicted"/>
<dbReference type="Proteomes" id="UP000467841">
    <property type="component" value="Unassembled WGS sequence"/>
</dbReference>
<gene>
    <name evidence="1" type="ORF">MERR_LOCUS29521</name>
</gene>
<dbReference type="SUPFAM" id="SSF52058">
    <property type="entry name" value="L domain-like"/>
    <property type="match status" value="1"/>
</dbReference>
<dbReference type="AlphaFoldDB" id="A0A6D2JSB0"/>
<dbReference type="OrthoDB" id="1112844at2759"/>
<name>A0A6D2JSB0_9BRAS</name>